<evidence type="ECO:0000313" key="2">
    <source>
        <dbReference type="EMBL" id="EEE61121.1"/>
    </source>
</evidence>
<dbReference type="Proteomes" id="UP000007752">
    <property type="component" value="Chromosome 4"/>
</dbReference>
<reference evidence="2" key="2">
    <citation type="submission" date="2008-12" db="EMBL/GenBank/DDBJ databases">
        <title>Improved gene annotation of the rice (Oryza sativa) genomes.</title>
        <authorList>
            <person name="Wang J."/>
            <person name="Li R."/>
            <person name="Fan W."/>
            <person name="Huang Q."/>
            <person name="Zhang J."/>
            <person name="Zhou Y."/>
            <person name="Hu Y."/>
            <person name="Zi S."/>
            <person name="Li J."/>
            <person name="Ni P."/>
            <person name="Zheng H."/>
            <person name="Zhang Y."/>
            <person name="Zhao M."/>
            <person name="Hao Q."/>
            <person name="McDermott J."/>
            <person name="Samudrala R."/>
            <person name="Kristiansen K."/>
            <person name="Wong G.K.-S."/>
        </authorList>
    </citation>
    <scope>NUCLEOTIDE SEQUENCE</scope>
</reference>
<proteinExistence type="predicted"/>
<evidence type="ECO:0000256" key="1">
    <source>
        <dbReference type="SAM" id="MobiDB-lite"/>
    </source>
</evidence>
<sequence>MGSAQMDSARVPRPAPAGSRACRGRRQAAAAAAAAAASSEPNHLNGSLQLQAGGGGIRPVFGVRWPGALCAARPPGRKGAAASLFGSHTAARLGGGGAGAYVRVVWSWRWCERVTEFCAERFGTSLVVGAVPERFRAAKFG</sequence>
<protein>
    <submittedName>
        <fullName evidence="2">Uncharacterized protein</fullName>
    </submittedName>
</protein>
<reference evidence="2" key="1">
    <citation type="journal article" date="2005" name="PLoS Biol.">
        <title>The genomes of Oryza sativa: a history of duplications.</title>
        <authorList>
            <person name="Yu J."/>
            <person name="Wang J."/>
            <person name="Lin W."/>
            <person name="Li S."/>
            <person name="Li H."/>
            <person name="Zhou J."/>
            <person name="Ni P."/>
            <person name="Dong W."/>
            <person name="Hu S."/>
            <person name="Zeng C."/>
            <person name="Zhang J."/>
            <person name="Zhang Y."/>
            <person name="Li R."/>
            <person name="Xu Z."/>
            <person name="Li S."/>
            <person name="Li X."/>
            <person name="Zheng H."/>
            <person name="Cong L."/>
            <person name="Lin L."/>
            <person name="Yin J."/>
            <person name="Geng J."/>
            <person name="Li G."/>
            <person name="Shi J."/>
            <person name="Liu J."/>
            <person name="Lv H."/>
            <person name="Li J."/>
            <person name="Wang J."/>
            <person name="Deng Y."/>
            <person name="Ran L."/>
            <person name="Shi X."/>
            <person name="Wang X."/>
            <person name="Wu Q."/>
            <person name="Li C."/>
            <person name="Ren X."/>
            <person name="Wang J."/>
            <person name="Wang X."/>
            <person name="Li D."/>
            <person name="Liu D."/>
            <person name="Zhang X."/>
            <person name="Ji Z."/>
            <person name="Zhao W."/>
            <person name="Sun Y."/>
            <person name="Zhang Z."/>
            <person name="Bao J."/>
            <person name="Han Y."/>
            <person name="Dong L."/>
            <person name="Ji J."/>
            <person name="Chen P."/>
            <person name="Wu S."/>
            <person name="Liu J."/>
            <person name="Xiao Y."/>
            <person name="Bu D."/>
            <person name="Tan J."/>
            <person name="Yang L."/>
            <person name="Ye C."/>
            <person name="Zhang J."/>
            <person name="Xu J."/>
            <person name="Zhou Y."/>
            <person name="Yu Y."/>
            <person name="Zhang B."/>
            <person name="Zhuang S."/>
            <person name="Wei H."/>
            <person name="Liu B."/>
            <person name="Lei M."/>
            <person name="Yu H."/>
            <person name="Li Y."/>
            <person name="Xu H."/>
            <person name="Wei S."/>
            <person name="He X."/>
            <person name="Fang L."/>
            <person name="Zhang Z."/>
            <person name="Zhang Y."/>
            <person name="Huang X."/>
            <person name="Su Z."/>
            <person name="Tong W."/>
            <person name="Li J."/>
            <person name="Tong Z."/>
            <person name="Li S."/>
            <person name="Ye J."/>
            <person name="Wang L."/>
            <person name="Fang L."/>
            <person name="Lei T."/>
            <person name="Chen C."/>
            <person name="Chen H."/>
            <person name="Xu Z."/>
            <person name="Li H."/>
            <person name="Huang H."/>
            <person name="Zhang F."/>
            <person name="Xu H."/>
            <person name="Li N."/>
            <person name="Zhao C."/>
            <person name="Li S."/>
            <person name="Dong L."/>
            <person name="Huang Y."/>
            <person name="Li L."/>
            <person name="Xi Y."/>
            <person name="Qi Q."/>
            <person name="Li W."/>
            <person name="Zhang B."/>
            <person name="Hu W."/>
            <person name="Zhang Y."/>
            <person name="Tian X."/>
            <person name="Jiao Y."/>
            <person name="Liang X."/>
            <person name="Jin J."/>
            <person name="Gao L."/>
            <person name="Zheng W."/>
            <person name="Hao B."/>
            <person name="Liu S."/>
            <person name="Wang W."/>
            <person name="Yuan L."/>
            <person name="Cao M."/>
            <person name="McDermott J."/>
            <person name="Samudrala R."/>
            <person name="Wang J."/>
            <person name="Wong G.K."/>
            <person name="Yang H."/>
        </authorList>
    </citation>
    <scope>NUCLEOTIDE SEQUENCE [LARGE SCALE GENOMIC DNA]</scope>
</reference>
<organism evidence="2">
    <name type="scientific">Oryza sativa subsp. japonica</name>
    <name type="common">Rice</name>
    <dbReference type="NCBI Taxonomy" id="39947"/>
    <lineage>
        <taxon>Eukaryota</taxon>
        <taxon>Viridiplantae</taxon>
        <taxon>Streptophyta</taxon>
        <taxon>Embryophyta</taxon>
        <taxon>Tracheophyta</taxon>
        <taxon>Spermatophyta</taxon>
        <taxon>Magnoliopsida</taxon>
        <taxon>Liliopsida</taxon>
        <taxon>Poales</taxon>
        <taxon>Poaceae</taxon>
        <taxon>BOP clade</taxon>
        <taxon>Oryzoideae</taxon>
        <taxon>Oryzeae</taxon>
        <taxon>Oryzinae</taxon>
        <taxon>Oryza</taxon>
        <taxon>Oryza sativa</taxon>
    </lineage>
</organism>
<accession>A0A8J8XPP7</accession>
<gene>
    <name evidence="2" type="ORF">OsJ_15047</name>
</gene>
<name>A0A8J8XPP7_ORYSJ</name>
<feature type="region of interest" description="Disordered" evidence="1">
    <location>
        <begin position="1"/>
        <end position="20"/>
    </location>
</feature>
<dbReference type="EMBL" id="CM000141">
    <property type="protein sequence ID" value="EEE61121.1"/>
    <property type="molecule type" value="Genomic_DNA"/>
</dbReference>
<dbReference type="AlphaFoldDB" id="A0A8J8XPP7"/>